<feature type="domain" description="Tyrosine-protein phosphatase" evidence="1">
    <location>
        <begin position="112"/>
        <end position="297"/>
    </location>
</feature>
<protein>
    <submittedName>
        <fullName evidence="3">Uncharacterized protein</fullName>
    </submittedName>
</protein>
<dbReference type="Pfam" id="PF00102">
    <property type="entry name" value="Y_phosphatase"/>
    <property type="match status" value="1"/>
</dbReference>
<name>A0AA89BZM9_PINIB</name>
<feature type="domain" description="Tyrosine specific protein phosphatases" evidence="2">
    <location>
        <begin position="218"/>
        <end position="284"/>
    </location>
</feature>
<dbReference type="InterPro" id="IPR000387">
    <property type="entry name" value="Tyr_Pase_dom"/>
</dbReference>
<dbReference type="PANTHER" id="PTHR19134:SF527">
    <property type="entry name" value="TYROSINE-PROTEIN PHOSPHATASE NON-RECEPTOR TYPE 7"/>
    <property type="match status" value="1"/>
</dbReference>
<dbReference type="InterPro" id="IPR029021">
    <property type="entry name" value="Prot-tyrosine_phosphatase-like"/>
</dbReference>
<dbReference type="PANTHER" id="PTHR19134">
    <property type="entry name" value="RECEPTOR-TYPE TYROSINE-PROTEIN PHOSPHATASE"/>
    <property type="match status" value="1"/>
</dbReference>
<dbReference type="SUPFAM" id="SSF52799">
    <property type="entry name" value="(Phosphotyrosine protein) phosphatases II"/>
    <property type="match status" value="1"/>
</dbReference>
<dbReference type="EMBL" id="VSWD01000011">
    <property type="protein sequence ID" value="KAK3088574.1"/>
    <property type="molecule type" value="Genomic_DNA"/>
</dbReference>
<dbReference type="InterPro" id="IPR003595">
    <property type="entry name" value="Tyr_Pase_cat"/>
</dbReference>
<dbReference type="Proteomes" id="UP001186944">
    <property type="component" value="Unassembled WGS sequence"/>
</dbReference>
<dbReference type="PRINTS" id="PR00700">
    <property type="entry name" value="PRTYPHPHTASE"/>
</dbReference>
<keyword evidence="4" id="KW-1185">Reference proteome</keyword>
<dbReference type="SMART" id="SM00194">
    <property type="entry name" value="PTPc"/>
    <property type="match status" value="1"/>
</dbReference>
<evidence type="ECO:0000259" key="2">
    <source>
        <dbReference type="PROSITE" id="PS50056"/>
    </source>
</evidence>
<evidence type="ECO:0000313" key="4">
    <source>
        <dbReference type="Proteomes" id="UP001186944"/>
    </source>
</evidence>
<reference evidence="3" key="1">
    <citation type="submission" date="2019-08" db="EMBL/GenBank/DDBJ databases">
        <title>The improved chromosome-level genome for the pearl oyster Pinctada fucata martensii using PacBio sequencing and Hi-C.</title>
        <authorList>
            <person name="Zheng Z."/>
        </authorList>
    </citation>
    <scope>NUCLEOTIDE SEQUENCE</scope>
    <source>
        <strain evidence="3">ZZ-2019</strain>
        <tissue evidence="3">Adductor muscle</tissue>
    </source>
</reference>
<dbReference type="InterPro" id="IPR000242">
    <property type="entry name" value="PTP_cat"/>
</dbReference>
<sequence length="297" mass="33336">MVCVTRILGPVYEDVYLATLEAGVLKRGQVVGALSSLKRFGQGPSWSPVVTVSQSASLKDALVQDLCRPGFYGFNCSMTCGNCYRNRPCHHGTGRCNAQSGPICQAGFRGGMCTTSPKPDTVDDFWTMIWQEDVATIVMLTNLRESGKRKCHQYWPNEDDVMDSRDLQITCTKEKKYNDFTLRYFTVADEIEDEERQIVQYHYTSWPDHGVPEALGLQQFHQVVMKNTSKSQGPLLVHCSAGIGRTGTYIGLDVLLRQGQDTGFINVSNYVALMREQRMNMVQTLVSNVFLIKFTIS</sequence>
<dbReference type="AlphaFoldDB" id="A0AA89BZM9"/>
<evidence type="ECO:0000313" key="3">
    <source>
        <dbReference type="EMBL" id="KAK3088574.1"/>
    </source>
</evidence>
<dbReference type="PROSITE" id="PS50056">
    <property type="entry name" value="TYR_PHOSPHATASE_2"/>
    <property type="match status" value="1"/>
</dbReference>
<dbReference type="PROSITE" id="PS00383">
    <property type="entry name" value="TYR_PHOSPHATASE_1"/>
    <property type="match status" value="1"/>
</dbReference>
<dbReference type="GO" id="GO:0004725">
    <property type="term" value="F:protein tyrosine phosphatase activity"/>
    <property type="evidence" value="ECO:0007669"/>
    <property type="project" value="InterPro"/>
</dbReference>
<proteinExistence type="predicted"/>
<dbReference type="InterPro" id="IPR016130">
    <property type="entry name" value="Tyr_Pase_AS"/>
</dbReference>
<dbReference type="SMART" id="SM00404">
    <property type="entry name" value="PTPc_motif"/>
    <property type="match status" value="1"/>
</dbReference>
<organism evidence="3 4">
    <name type="scientific">Pinctada imbricata</name>
    <name type="common">Atlantic pearl-oyster</name>
    <name type="synonym">Pinctada martensii</name>
    <dbReference type="NCBI Taxonomy" id="66713"/>
    <lineage>
        <taxon>Eukaryota</taxon>
        <taxon>Metazoa</taxon>
        <taxon>Spiralia</taxon>
        <taxon>Lophotrochozoa</taxon>
        <taxon>Mollusca</taxon>
        <taxon>Bivalvia</taxon>
        <taxon>Autobranchia</taxon>
        <taxon>Pteriomorphia</taxon>
        <taxon>Pterioida</taxon>
        <taxon>Pterioidea</taxon>
        <taxon>Pteriidae</taxon>
        <taxon>Pinctada</taxon>
    </lineage>
</organism>
<comment type="caution">
    <text evidence="3">The sequence shown here is derived from an EMBL/GenBank/DDBJ whole genome shotgun (WGS) entry which is preliminary data.</text>
</comment>
<gene>
    <name evidence="3" type="ORF">FSP39_020754</name>
</gene>
<accession>A0AA89BZM9</accession>
<dbReference type="Gene3D" id="3.90.190.10">
    <property type="entry name" value="Protein tyrosine phosphatase superfamily"/>
    <property type="match status" value="1"/>
</dbReference>
<dbReference type="CDD" id="cd00047">
    <property type="entry name" value="PTPc"/>
    <property type="match status" value="1"/>
</dbReference>
<dbReference type="InterPro" id="IPR050348">
    <property type="entry name" value="Protein-Tyr_Phosphatase"/>
</dbReference>
<evidence type="ECO:0000259" key="1">
    <source>
        <dbReference type="PROSITE" id="PS50055"/>
    </source>
</evidence>
<dbReference type="PROSITE" id="PS50055">
    <property type="entry name" value="TYR_PHOSPHATASE_PTP"/>
    <property type="match status" value="1"/>
</dbReference>